<reference evidence="2" key="2">
    <citation type="submission" date="2018-05" db="EMBL/GenBank/DDBJ databases">
        <title>OgluRS3 (Oryza glumaepatula Reference Sequence Version 3).</title>
        <authorList>
            <person name="Zhang J."/>
            <person name="Kudrna D."/>
            <person name="Lee S."/>
            <person name="Talag J."/>
            <person name="Welchert J."/>
            <person name="Wing R.A."/>
        </authorList>
    </citation>
    <scope>NUCLEOTIDE SEQUENCE [LARGE SCALE GENOMIC DNA]</scope>
</reference>
<proteinExistence type="predicted"/>
<feature type="compositionally biased region" description="Basic and acidic residues" evidence="1">
    <location>
        <begin position="1"/>
        <end position="14"/>
    </location>
</feature>
<accession>A0A0E0AKD6</accession>
<sequence length="80" mass="8419">MGRGGGDGRDEELLPGRSDNLPSASFFRAREEAEPRRRPAALHLFAPATGAPTPMAGIGAPTLVWKGDDEDGDLTGRMAT</sequence>
<evidence type="ECO:0000256" key="1">
    <source>
        <dbReference type="SAM" id="MobiDB-lite"/>
    </source>
</evidence>
<organism evidence="2">
    <name type="scientific">Oryza glumipatula</name>
    <dbReference type="NCBI Taxonomy" id="40148"/>
    <lineage>
        <taxon>Eukaryota</taxon>
        <taxon>Viridiplantae</taxon>
        <taxon>Streptophyta</taxon>
        <taxon>Embryophyta</taxon>
        <taxon>Tracheophyta</taxon>
        <taxon>Spermatophyta</taxon>
        <taxon>Magnoliopsida</taxon>
        <taxon>Liliopsida</taxon>
        <taxon>Poales</taxon>
        <taxon>Poaceae</taxon>
        <taxon>BOP clade</taxon>
        <taxon>Oryzoideae</taxon>
        <taxon>Oryzeae</taxon>
        <taxon>Oryzinae</taxon>
        <taxon>Oryza</taxon>
    </lineage>
</organism>
<name>A0A0E0AKD6_9ORYZ</name>
<feature type="compositionally biased region" description="Basic and acidic residues" evidence="1">
    <location>
        <begin position="28"/>
        <end position="37"/>
    </location>
</feature>
<dbReference type="Gramene" id="OGLUM07G15420.1">
    <property type="protein sequence ID" value="OGLUM07G15420.1"/>
    <property type="gene ID" value="OGLUM07G15420"/>
</dbReference>
<feature type="region of interest" description="Disordered" evidence="1">
    <location>
        <begin position="1"/>
        <end position="80"/>
    </location>
</feature>
<evidence type="ECO:0000313" key="2">
    <source>
        <dbReference type="EnsemblPlants" id="OGLUM07G15420.1"/>
    </source>
</evidence>
<evidence type="ECO:0000313" key="3">
    <source>
        <dbReference type="Proteomes" id="UP000026961"/>
    </source>
</evidence>
<dbReference type="HOGENOM" id="CLU_2593699_0_0_1"/>
<dbReference type="EnsemblPlants" id="OGLUM07G15420.1">
    <property type="protein sequence ID" value="OGLUM07G15420.1"/>
    <property type="gene ID" value="OGLUM07G15420"/>
</dbReference>
<keyword evidence="3" id="KW-1185">Reference proteome</keyword>
<feature type="compositionally biased region" description="Low complexity" evidence="1">
    <location>
        <begin position="46"/>
        <end position="62"/>
    </location>
</feature>
<protein>
    <submittedName>
        <fullName evidence="2">Uncharacterized protein</fullName>
    </submittedName>
</protein>
<reference evidence="2" key="1">
    <citation type="submission" date="2015-04" db="UniProtKB">
        <authorList>
            <consortium name="EnsemblPlants"/>
        </authorList>
    </citation>
    <scope>IDENTIFICATION</scope>
</reference>
<dbReference type="AlphaFoldDB" id="A0A0E0AKD6"/>
<dbReference type="Proteomes" id="UP000026961">
    <property type="component" value="Chromosome 7"/>
</dbReference>